<organism evidence="1 2">
    <name type="scientific">Gemmata massiliana</name>
    <dbReference type="NCBI Taxonomy" id="1210884"/>
    <lineage>
        <taxon>Bacteria</taxon>
        <taxon>Pseudomonadati</taxon>
        <taxon>Planctomycetota</taxon>
        <taxon>Planctomycetia</taxon>
        <taxon>Gemmatales</taxon>
        <taxon>Gemmataceae</taxon>
        <taxon>Gemmata</taxon>
    </lineage>
</organism>
<protein>
    <submittedName>
        <fullName evidence="1">Uncharacterized protein</fullName>
    </submittedName>
</protein>
<evidence type="ECO:0000313" key="1">
    <source>
        <dbReference type="EMBL" id="VTR92409.1"/>
    </source>
</evidence>
<keyword evidence="2" id="KW-1185">Reference proteome</keyword>
<reference evidence="1 2" key="1">
    <citation type="submission" date="2019-05" db="EMBL/GenBank/DDBJ databases">
        <authorList>
            <consortium name="Science for Life Laboratories"/>
        </authorList>
    </citation>
    <scope>NUCLEOTIDE SEQUENCE [LARGE SCALE GENOMIC DNA]</scope>
    <source>
        <strain evidence="1">Soil9</strain>
    </source>
</reference>
<dbReference type="RefSeq" id="WP_162667281.1">
    <property type="nucleotide sequence ID" value="NZ_LR593886.1"/>
</dbReference>
<proteinExistence type="predicted"/>
<evidence type="ECO:0000313" key="2">
    <source>
        <dbReference type="Proteomes" id="UP000464178"/>
    </source>
</evidence>
<name>A0A6P2CTX3_9BACT</name>
<gene>
    <name evidence="1" type="ORF">SOIL9_53050</name>
</gene>
<sequence length="109" mass="12099">MDGPVLPDESNVFGSLHTSRSPEWVARAFVRSGWDVRKCSWTDYEITCEFAELVIERSAVEPEYVLIHGSVADVRANLPRVAEPLAAAGIPYSLECYNAECDLIHHAHG</sequence>
<dbReference type="AlphaFoldDB" id="A0A6P2CTX3"/>
<accession>A0A6P2CTX3</accession>
<dbReference type="EMBL" id="LR593886">
    <property type="protein sequence ID" value="VTR92409.1"/>
    <property type="molecule type" value="Genomic_DNA"/>
</dbReference>
<dbReference type="Proteomes" id="UP000464178">
    <property type="component" value="Chromosome"/>
</dbReference>
<dbReference type="KEGG" id="gms:SOIL9_53050"/>